<evidence type="ECO:0000313" key="3">
    <source>
        <dbReference type="Proteomes" id="UP000324233"/>
    </source>
</evidence>
<dbReference type="EMBL" id="CP042997">
    <property type="protein sequence ID" value="QEH38612.1"/>
    <property type="molecule type" value="Genomic_DNA"/>
</dbReference>
<dbReference type="RefSeq" id="WP_148598040.1">
    <property type="nucleotide sequence ID" value="NZ_CP042997.1"/>
</dbReference>
<dbReference type="InterPro" id="IPR013597">
    <property type="entry name" value="Mat_intron_G2"/>
</dbReference>
<organism evidence="2 3">
    <name type="scientific">Aquisphaera giovannonii</name>
    <dbReference type="NCBI Taxonomy" id="406548"/>
    <lineage>
        <taxon>Bacteria</taxon>
        <taxon>Pseudomonadati</taxon>
        <taxon>Planctomycetota</taxon>
        <taxon>Planctomycetia</taxon>
        <taxon>Isosphaerales</taxon>
        <taxon>Isosphaeraceae</taxon>
        <taxon>Aquisphaera</taxon>
    </lineage>
</organism>
<dbReference type="KEGG" id="agv:OJF2_72160"/>
<dbReference type="Proteomes" id="UP000324233">
    <property type="component" value="Chromosome"/>
</dbReference>
<protein>
    <submittedName>
        <fullName evidence="2">Group II intron, maturase-specific domain</fullName>
    </submittedName>
</protein>
<dbReference type="OrthoDB" id="258234at2"/>
<name>A0A5B9WDE7_9BACT</name>
<sequence>MRLPDDAFDFLGYTLGRMYDTRNGEPYLGPSPSRKKVERLCREISELTTRRMALLDIPVLVGRINRKLRGWSNYFRLGIVHKAYWRINGHVRHRVRQWLHAKFKGRGQRKYRYPNAYLYRELELLQVRRD</sequence>
<evidence type="ECO:0000313" key="2">
    <source>
        <dbReference type="EMBL" id="QEH38612.1"/>
    </source>
</evidence>
<evidence type="ECO:0000259" key="1">
    <source>
        <dbReference type="Pfam" id="PF08388"/>
    </source>
</evidence>
<dbReference type="Pfam" id="PF08388">
    <property type="entry name" value="GIIM"/>
    <property type="match status" value="1"/>
</dbReference>
<dbReference type="AlphaFoldDB" id="A0A5B9WDE7"/>
<gene>
    <name evidence="2" type="ORF">OJF2_72160</name>
</gene>
<feature type="domain" description="Group II intron maturase-specific" evidence="1">
    <location>
        <begin position="38"/>
        <end position="113"/>
    </location>
</feature>
<keyword evidence="3" id="KW-1185">Reference proteome</keyword>
<accession>A0A5B9WDE7</accession>
<proteinExistence type="predicted"/>
<reference evidence="2 3" key="1">
    <citation type="submission" date="2019-08" db="EMBL/GenBank/DDBJ databases">
        <title>Deep-cultivation of Planctomycetes and their phenomic and genomic characterization uncovers novel biology.</title>
        <authorList>
            <person name="Wiegand S."/>
            <person name="Jogler M."/>
            <person name="Boedeker C."/>
            <person name="Pinto D."/>
            <person name="Vollmers J."/>
            <person name="Rivas-Marin E."/>
            <person name="Kohn T."/>
            <person name="Peeters S.H."/>
            <person name="Heuer A."/>
            <person name="Rast P."/>
            <person name="Oberbeckmann S."/>
            <person name="Bunk B."/>
            <person name="Jeske O."/>
            <person name="Meyerdierks A."/>
            <person name="Storesund J.E."/>
            <person name="Kallscheuer N."/>
            <person name="Luecker S."/>
            <person name="Lage O.M."/>
            <person name="Pohl T."/>
            <person name="Merkel B.J."/>
            <person name="Hornburger P."/>
            <person name="Mueller R.-W."/>
            <person name="Bruemmer F."/>
            <person name="Labrenz M."/>
            <person name="Spormann A.M."/>
            <person name="Op den Camp H."/>
            <person name="Overmann J."/>
            <person name="Amann R."/>
            <person name="Jetten M.S.M."/>
            <person name="Mascher T."/>
            <person name="Medema M.H."/>
            <person name="Devos D.P."/>
            <person name="Kaster A.-K."/>
            <person name="Ovreas L."/>
            <person name="Rohde M."/>
            <person name="Galperin M.Y."/>
            <person name="Jogler C."/>
        </authorList>
    </citation>
    <scope>NUCLEOTIDE SEQUENCE [LARGE SCALE GENOMIC DNA]</scope>
    <source>
        <strain evidence="2 3">OJF2</strain>
    </source>
</reference>